<protein>
    <recommendedName>
        <fullName evidence="4">DoxX family protein</fullName>
    </recommendedName>
</protein>
<comment type="caution">
    <text evidence="2">The sequence shown here is derived from an EMBL/GenBank/DDBJ whole genome shotgun (WGS) entry which is preliminary data.</text>
</comment>
<keyword evidence="1" id="KW-1133">Transmembrane helix</keyword>
<evidence type="ECO:0000313" key="3">
    <source>
        <dbReference type="Proteomes" id="UP000003111"/>
    </source>
</evidence>
<sequence>MTREVKVLAGILGAAGVLHFVKPGPYEQIVPKPLPYKRELVYASGVVEVASAAMLMRPATRPLGGRLATLLLVAVFPANVQMTISAMQSSKAPWWFTAGTVLRLPLQLPLIRIAARAARSKG</sequence>
<dbReference type="OrthoDB" id="3267646at2"/>
<dbReference type="RefSeq" id="WP_007077481.1">
    <property type="nucleotide sequence ID" value="NZ_CM001024.1"/>
</dbReference>
<dbReference type="PANTHER" id="PTHR36974:SF1">
    <property type="entry name" value="DOXX FAMILY MEMBRANE PROTEIN"/>
    <property type="match status" value="1"/>
</dbReference>
<reference evidence="2" key="1">
    <citation type="submission" date="2010-08" db="EMBL/GenBank/DDBJ databases">
        <authorList>
            <person name="Muzny D."/>
            <person name="Qin X."/>
            <person name="Buhay C."/>
            <person name="Dugan-Rocha S."/>
            <person name="Ding Y."/>
            <person name="Chen G."/>
            <person name="Hawes A."/>
            <person name="Holder M."/>
            <person name="Jhangiani S."/>
            <person name="Johnson A."/>
            <person name="Khan Z."/>
            <person name="Li Z."/>
            <person name="Liu W."/>
            <person name="Liu X."/>
            <person name="Perez L."/>
            <person name="Shen H."/>
            <person name="Wang Q."/>
            <person name="Watt J."/>
            <person name="Xi L."/>
            <person name="Xin Y."/>
            <person name="Zhou J."/>
            <person name="Deng J."/>
            <person name="Jiang H."/>
            <person name="Liu Y."/>
            <person name="Qu J."/>
            <person name="Song X.-Z."/>
            <person name="Zhang L."/>
            <person name="Villasana D."/>
            <person name="Johnson A."/>
            <person name="Liu J."/>
            <person name="Liyanage D."/>
            <person name="Lorensuhewa L."/>
            <person name="Robinson T."/>
            <person name="Song A."/>
            <person name="Song B.-B."/>
            <person name="Dinh H."/>
            <person name="Thornton R."/>
            <person name="Coyle M."/>
            <person name="Francisco L."/>
            <person name="Jackson L."/>
            <person name="Javaid M."/>
            <person name="Korchina V."/>
            <person name="Kovar C."/>
            <person name="Mata R."/>
            <person name="Mathew T."/>
            <person name="Ngo R."/>
            <person name="Nguyen L."/>
            <person name="Nguyen N."/>
            <person name="Okwuonu G."/>
            <person name="Ongeri F."/>
            <person name="Pham C."/>
            <person name="Simmons D."/>
            <person name="Wilczek-Boney K."/>
            <person name="Hale W."/>
            <person name="Jakkamsetti A."/>
            <person name="Pham P."/>
            <person name="Ruth R."/>
            <person name="San Lucas F."/>
            <person name="Warren J."/>
            <person name="Zhang J."/>
            <person name="Zhao Z."/>
            <person name="Zhou C."/>
            <person name="Zhu D."/>
            <person name="Lee S."/>
            <person name="Bess C."/>
            <person name="Blankenburg K."/>
            <person name="Forbes L."/>
            <person name="Fu Q."/>
            <person name="Gubbala S."/>
            <person name="Hirani K."/>
            <person name="Jayaseelan J.C."/>
            <person name="Lara F."/>
            <person name="Munidasa M."/>
            <person name="Palculict T."/>
            <person name="Patil S."/>
            <person name="Pu L.-L."/>
            <person name="Saada N."/>
            <person name="Tang L."/>
            <person name="Weissenberger G."/>
            <person name="Zhu Y."/>
            <person name="Hemphill L."/>
            <person name="Shang Y."/>
            <person name="Youmans B."/>
            <person name="Ayvaz T."/>
            <person name="Ross M."/>
            <person name="Santibanez J."/>
            <person name="Aqrawi P."/>
            <person name="Gross S."/>
            <person name="Joshi V."/>
            <person name="Fowler G."/>
            <person name="Nazareth L."/>
            <person name="Reid J."/>
            <person name="Worley K."/>
            <person name="Petrosino J."/>
            <person name="Highlander S."/>
            <person name="Gibbs R."/>
        </authorList>
    </citation>
    <scope>NUCLEOTIDE SEQUENCE [LARGE SCALE GENOMIC DNA]</scope>
    <source>
        <strain evidence="2">DSM 15272</strain>
    </source>
</reference>
<evidence type="ECO:0000256" key="1">
    <source>
        <dbReference type="SAM" id="Phobius"/>
    </source>
</evidence>
<dbReference type="eggNOG" id="COG4270">
    <property type="taxonomic scope" value="Bacteria"/>
</dbReference>
<keyword evidence="1" id="KW-0812">Transmembrane</keyword>
<dbReference type="Proteomes" id="UP000003111">
    <property type="component" value="Unassembled WGS sequence"/>
</dbReference>
<dbReference type="PANTHER" id="PTHR36974">
    <property type="entry name" value="MEMBRANE PROTEIN-RELATED"/>
    <property type="match status" value="1"/>
</dbReference>
<dbReference type="AlphaFoldDB" id="E2SD77"/>
<dbReference type="EMBL" id="ACLF03000006">
    <property type="protein sequence ID" value="EFQ83180.1"/>
    <property type="molecule type" value="Genomic_DNA"/>
</dbReference>
<evidence type="ECO:0000313" key="2">
    <source>
        <dbReference type="EMBL" id="EFQ83180.1"/>
    </source>
</evidence>
<organism evidence="2 3">
    <name type="scientific">Aeromicrobium marinum DSM 15272</name>
    <dbReference type="NCBI Taxonomy" id="585531"/>
    <lineage>
        <taxon>Bacteria</taxon>
        <taxon>Bacillati</taxon>
        <taxon>Actinomycetota</taxon>
        <taxon>Actinomycetes</taxon>
        <taxon>Propionibacteriales</taxon>
        <taxon>Nocardioidaceae</taxon>
        <taxon>Aeromicrobium</taxon>
    </lineage>
</organism>
<accession>E2SD77</accession>
<name>E2SD77_9ACTN</name>
<proteinExistence type="predicted"/>
<keyword evidence="3" id="KW-1185">Reference proteome</keyword>
<feature type="transmembrane region" description="Helical" evidence="1">
    <location>
        <begin position="68"/>
        <end position="88"/>
    </location>
</feature>
<dbReference type="STRING" id="585531.HMPREF0063_12389"/>
<evidence type="ECO:0008006" key="4">
    <source>
        <dbReference type="Google" id="ProtNLM"/>
    </source>
</evidence>
<gene>
    <name evidence="2" type="ORF">HMPREF0063_12389</name>
</gene>
<dbReference type="HOGENOM" id="CLU_128738_4_1_11"/>
<keyword evidence="1" id="KW-0472">Membrane</keyword>